<organism evidence="1 2">
    <name type="scientific">Larinioides sclopetarius</name>
    <dbReference type="NCBI Taxonomy" id="280406"/>
    <lineage>
        <taxon>Eukaryota</taxon>
        <taxon>Metazoa</taxon>
        <taxon>Ecdysozoa</taxon>
        <taxon>Arthropoda</taxon>
        <taxon>Chelicerata</taxon>
        <taxon>Arachnida</taxon>
        <taxon>Araneae</taxon>
        <taxon>Araneomorphae</taxon>
        <taxon>Entelegynae</taxon>
        <taxon>Araneoidea</taxon>
        <taxon>Araneidae</taxon>
        <taxon>Larinioides</taxon>
    </lineage>
</organism>
<keyword evidence="2" id="KW-1185">Reference proteome</keyword>
<proteinExistence type="predicted"/>
<evidence type="ECO:0000313" key="2">
    <source>
        <dbReference type="Proteomes" id="UP001497382"/>
    </source>
</evidence>
<comment type="caution">
    <text evidence="1">The sequence shown here is derived from an EMBL/GenBank/DDBJ whole genome shotgun (WGS) entry which is preliminary data.</text>
</comment>
<gene>
    <name evidence="1" type="ORF">LARSCL_LOCUS18594</name>
</gene>
<dbReference type="Proteomes" id="UP001497382">
    <property type="component" value="Unassembled WGS sequence"/>
</dbReference>
<reference evidence="1 2" key="1">
    <citation type="submission" date="2024-04" db="EMBL/GenBank/DDBJ databases">
        <authorList>
            <person name="Rising A."/>
            <person name="Reimegard J."/>
            <person name="Sonavane S."/>
            <person name="Akerstrom W."/>
            <person name="Nylinder S."/>
            <person name="Hedman E."/>
            <person name="Kallberg Y."/>
        </authorList>
    </citation>
    <scope>NUCLEOTIDE SEQUENCE [LARGE SCALE GENOMIC DNA]</scope>
</reference>
<protein>
    <submittedName>
        <fullName evidence="1">Uncharacterized protein</fullName>
    </submittedName>
</protein>
<feature type="non-terminal residue" evidence="1">
    <location>
        <position position="100"/>
    </location>
</feature>
<sequence length="100" mass="11692">VKVKFEGEDHLAVILEVGNKKDLEKRCKILIREFENKETEKSLGNKRKHVPNRRFFIPEDENLLELKADKDVTKAAKRRKNNHLSLTALEKKVEKEGENV</sequence>
<name>A0AAV2BFX1_9ARAC</name>
<dbReference type="AlphaFoldDB" id="A0AAV2BFX1"/>
<feature type="non-terminal residue" evidence="1">
    <location>
        <position position="1"/>
    </location>
</feature>
<accession>A0AAV2BFX1</accession>
<evidence type="ECO:0000313" key="1">
    <source>
        <dbReference type="EMBL" id="CAL1294213.1"/>
    </source>
</evidence>
<dbReference type="EMBL" id="CAXIEN010000340">
    <property type="protein sequence ID" value="CAL1294213.1"/>
    <property type="molecule type" value="Genomic_DNA"/>
</dbReference>